<evidence type="ECO:0000256" key="2">
    <source>
        <dbReference type="SAM" id="MobiDB-lite"/>
    </source>
</evidence>
<dbReference type="GO" id="GO:0007614">
    <property type="term" value="P:short-term memory"/>
    <property type="evidence" value="ECO:0007669"/>
    <property type="project" value="Ensembl"/>
</dbReference>
<dbReference type="Pfam" id="PF00078">
    <property type="entry name" value="RVT_1"/>
    <property type="match status" value="1"/>
</dbReference>
<dbReference type="AlphaFoldDB" id="A0A670IDH7"/>
<dbReference type="PANTHER" id="PTHR10300:SF5">
    <property type="entry name" value="CALCIPRESSIN-2"/>
    <property type="match status" value="1"/>
</dbReference>
<dbReference type="GeneTree" id="ENSGT00940000159767"/>
<feature type="region of interest" description="Disordered" evidence="2">
    <location>
        <begin position="198"/>
        <end position="229"/>
    </location>
</feature>
<sequence length="229" mass="25385">QGSVLGPVLFNIFLNDLDDGLKGILIKFADDTKLGGVANTPDDRITLQNDLDRLENWAKTNKMNFNREKFWLGLGTICITSSSHFFLFHEFFFKNPKSAVRARTELHETLETLSFIHVKVRSSEIEGDKLHLAPPQPPKQFLIPPPASPPVGWHPMNDATPAANYDLLYAVSKRESGEKYELHAGTESTPNVVAHVCDTGAAEEGDPNNSPKPKIVQTRRPDVPSSVSN</sequence>
<keyword evidence="5" id="KW-1185">Reference proteome</keyword>
<dbReference type="PANTHER" id="PTHR10300">
    <property type="entry name" value="CALCIPRESSIN"/>
    <property type="match status" value="1"/>
</dbReference>
<dbReference type="GO" id="GO:0007219">
    <property type="term" value="P:Notch signaling pathway"/>
    <property type="evidence" value="ECO:0007669"/>
    <property type="project" value="Ensembl"/>
</dbReference>
<dbReference type="GO" id="GO:0006979">
    <property type="term" value="P:response to oxidative stress"/>
    <property type="evidence" value="ECO:0007669"/>
    <property type="project" value="Ensembl"/>
</dbReference>
<dbReference type="GO" id="GO:0031987">
    <property type="term" value="P:locomotion involved in locomotory behavior"/>
    <property type="evidence" value="ECO:0007669"/>
    <property type="project" value="Ensembl"/>
</dbReference>
<evidence type="ECO:0000259" key="3">
    <source>
        <dbReference type="PROSITE" id="PS50878"/>
    </source>
</evidence>
<proteinExistence type="inferred from homology"/>
<comment type="similarity">
    <text evidence="1">Belongs to the RCAN family.</text>
</comment>
<evidence type="ECO:0000256" key="1">
    <source>
        <dbReference type="ARBA" id="ARBA00008209"/>
    </source>
</evidence>
<feature type="domain" description="Reverse transcriptase" evidence="3">
    <location>
        <begin position="1"/>
        <end position="93"/>
    </location>
</feature>
<gene>
    <name evidence="4" type="primary">RCAN2</name>
</gene>
<dbReference type="GO" id="GO:0008597">
    <property type="term" value="F:calcium-dependent protein serine/threonine phosphatase regulator activity"/>
    <property type="evidence" value="ECO:0007669"/>
    <property type="project" value="TreeGrafter"/>
</dbReference>
<dbReference type="GO" id="GO:0005737">
    <property type="term" value="C:cytoplasm"/>
    <property type="evidence" value="ECO:0007669"/>
    <property type="project" value="TreeGrafter"/>
</dbReference>
<dbReference type="Pfam" id="PF04847">
    <property type="entry name" value="Calcipressin"/>
    <property type="match status" value="1"/>
</dbReference>
<dbReference type="PROSITE" id="PS50878">
    <property type="entry name" value="RT_POL"/>
    <property type="match status" value="1"/>
</dbReference>
<organism evidence="4 5">
    <name type="scientific">Podarcis muralis</name>
    <name type="common">Wall lizard</name>
    <name type="synonym">Lacerta muralis</name>
    <dbReference type="NCBI Taxonomy" id="64176"/>
    <lineage>
        <taxon>Eukaryota</taxon>
        <taxon>Metazoa</taxon>
        <taxon>Chordata</taxon>
        <taxon>Craniata</taxon>
        <taxon>Vertebrata</taxon>
        <taxon>Euteleostomi</taxon>
        <taxon>Lepidosauria</taxon>
        <taxon>Squamata</taxon>
        <taxon>Bifurcata</taxon>
        <taxon>Unidentata</taxon>
        <taxon>Episquamata</taxon>
        <taxon>Laterata</taxon>
        <taxon>Lacertibaenia</taxon>
        <taxon>Lacertidae</taxon>
        <taxon>Podarcis</taxon>
    </lineage>
</organism>
<reference evidence="4 5" key="1">
    <citation type="journal article" date="2019" name="Proc. Natl. Acad. Sci. U.S.A.">
        <title>Regulatory changes in pterin and carotenoid genes underlie balanced color polymorphisms in the wall lizard.</title>
        <authorList>
            <person name="Andrade P."/>
            <person name="Pinho C."/>
            <person name="Perez I de Lanuza G."/>
            <person name="Afonso S."/>
            <person name="Brejcha J."/>
            <person name="Rubin C.J."/>
            <person name="Wallerman O."/>
            <person name="Pereira P."/>
            <person name="Sabatino S.J."/>
            <person name="Bellati A."/>
            <person name="Pellitteri-Rosa D."/>
            <person name="Bosakova Z."/>
            <person name="Bunikis I."/>
            <person name="Carretero M.A."/>
            <person name="Feiner N."/>
            <person name="Marsik P."/>
            <person name="Pauperio F."/>
            <person name="Salvi D."/>
            <person name="Soler L."/>
            <person name="While G.M."/>
            <person name="Uller T."/>
            <person name="Font E."/>
            <person name="Andersson L."/>
            <person name="Carneiro M."/>
        </authorList>
    </citation>
    <scope>NUCLEOTIDE SEQUENCE</scope>
</reference>
<reference evidence="4" key="3">
    <citation type="submission" date="2025-09" db="UniProtKB">
        <authorList>
            <consortium name="Ensembl"/>
        </authorList>
    </citation>
    <scope>IDENTIFICATION</scope>
</reference>
<reference evidence="4" key="2">
    <citation type="submission" date="2025-08" db="UniProtKB">
        <authorList>
            <consortium name="Ensembl"/>
        </authorList>
    </citation>
    <scope>IDENTIFICATION</scope>
</reference>
<protein>
    <submittedName>
        <fullName evidence="4">Regulator of calcineurin 2</fullName>
    </submittedName>
</protein>
<dbReference type="InterPro" id="IPR006931">
    <property type="entry name" value="Calcipressin"/>
</dbReference>
<dbReference type="GO" id="GO:0005634">
    <property type="term" value="C:nucleus"/>
    <property type="evidence" value="ECO:0007669"/>
    <property type="project" value="TreeGrafter"/>
</dbReference>
<accession>A0A670IDH7</accession>
<dbReference type="InterPro" id="IPR000477">
    <property type="entry name" value="RT_dom"/>
</dbReference>
<evidence type="ECO:0000313" key="4">
    <source>
        <dbReference type="Ensembl" id="ENSPMRP00000009970.1"/>
    </source>
</evidence>
<name>A0A670IDH7_PODMU</name>
<dbReference type="GO" id="GO:0033173">
    <property type="term" value="P:calcineurin-NFAT signaling cascade"/>
    <property type="evidence" value="ECO:0007669"/>
    <property type="project" value="Ensembl"/>
</dbReference>
<dbReference type="Proteomes" id="UP000472272">
    <property type="component" value="Chromosome 3"/>
</dbReference>
<dbReference type="Ensembl" id="ENSPMRT00000010622.1">
    <property type="protein sequence ID" value="ENSPMRP00000009970.1"/>
    <property type="gene ID" value="ENSPMRG00000006668.1"/>
</dbReference>
<evidence type="ECO:0000313" key="5">
    <source>
        <dbReference type="Proteomes" id="UP000472272"/>
    </source>
</evidence>